<protein>
    <recommendedName>
        <fullName evidence="3">ANTAR domain-containing protein</fullName>
    </recommendedName>
</protein>
<dbReference type="EMBL" id="JAJNDB010000008">
    <property type="protein sequence ID" value="MCD2197561.1"/>
    <property type="molecule type" value="Genomic_DNA"/>
</dbReference>
<name>A0ABS8PJH4_9PSEU</name>
<dbReference type="RefSeq" id="WP_230739684.1">
    <property type="nucleotide sequence ID" value="NZ_JAJNDB010000008.1"/>
</dbReference>
<evidence type="ECO:0008006" key="3">
    <source>
        <dbReference type="Google" id="ProtNLM"/>
    </source>
</evidence>
<proteinExistence type="predicted"/>
<sequence length="76" mass="7804">MLELPNPLLDADEARLAAAAGIVMDSLGLGAPEAFAWITDVAVLTGIAGLDLADLVVLEAAREGLRADISRDSTSN</sequence>
<dbReference type="Proteomes" id="UP001199469">
    <property type="component" value="Unassembled WGS sequence"/>
</dbReference>
<reference evidence="1 2" key="1">
    <citation type="submission" date="2021-11" db="EMBL/GenBank/DDBJ databases">
        <title>Draft genome sequence of Actinomycetospora sp. SF1 isolated from the rhizosphere soil.</title>
        <authorList>
            <person name="Duangmal K."/>
            <person name="Chantavorakit T."/>
        </authorList>
    </citation>
    <scope>NUCLEOTIDE SEQUENCE [LARGE SCALE GENOMIC DNA]</scope>
    <source>
        <strain evidence="1 2">TBRC 5722</strain>
    </source>
</reference>
<evidence type="ECO:0000313" key="1">
    <source>
        <dbReference type="EMBL" id="MCD2197561.1"/>
    </source>
</evidence>
<keyword evidence="2" id="KW-1185">Reference proteome</keyword>
<evidence type="ECO:0000313" key="2">
    <source>
        <dbReference type="Proteomes" id="UP001199469"/>
    </source>
</evidence>
<accession>A0ABS8PJH4</accession>
<comment type="caution">
    <text evidence="1">The sequence shown here is derived from an EMBL/GenBank/DDBJ whole genome shotgun (WGS) entry which is preliminary data.</text>
</comment>
<gene>
    <name evidence="1" type="ORF">LQ327_29745</name>
</gene>
<organism evidence="1 2">
    <name type="scientific">Actinomycetospora endophytica</name>
    <dbReference type="NCBI Taxonomy" id="2291215"/>
    <lineage>
        <taxon>Bacteria</taxon>
        <taxon>Bacillati</taxon>
        <taxon>Actinomycetota</taxon>
        <taxon>Actinomycetes</taxon>
        <taxon>Pseudonocardiales</taxon>
        <taxon>Pseudonocardiaceae</taxon>
        <taxon>Actinomycetospora</taxon>
    </lineage>
</organism>